<organism evidence="10 11">
    <name type="scientific">Enterovibrio qingdaonensis</name>
    <dbReference type="NCBI Taxonomy" id="2899818"/>
    <lineage>
        <taxon>Bacteria</taxon>
        <taxon>Pseudomonadati</taxon>
        <taxon>Pseudomonadota</taxon>
        <taxon>Gammaproteobacteria</taxon>
        <taxon>Vibrionales</taxon>
        <taxon>Vibrionaceae</taxon>
        <taxon>Enterovibrio</taxon>
    </lineage>
</organism>
<comment type="caution">
    <text evidence="10">The sequence shown here is derived from an EMBL/GenBank/DDBJ whole genome shotgun (WGS) entry which is preliminary data.</text>
</comment>
<dbReference type="Proteomes" id="UP001149821">
    <property type="component" value="Unassembled WGS sequence"/>
</dbReference>
<evidence type="ECO:0000256" key="7">
    <source>
        <dbReference type="SAM" id="Phobius"/>
    </source>
</evidence>
<evidence type="ECO:0000256" key="4">
    <source>
        <dbReference type="ARBA" id="ARBA00022840"/>
    </source>
</evidence>
<dbReference type="InterPro" id="IPR027417">
    <property type="entry name" value="P-loop_NTPase"/>
</dbReference>
<proteinExistence type="predicted"/>
<evidence type="ECO:0000313" key="11">
    <source>
        <dbReference type="Proteomes" id="UP001149821"/>
    </source>
</evidence>
<feature type="transmembrane region" description="Helical" evidence="7">
    <location>
        <begin position="20"/>
        <end position="42"/>
    </location>
</feature>
<name>A0ABT5QMI0_9GAMM</name>
<feature type="domain" description="ABC transmembrane type-1" evidence="9">
    <location>
        <begin position="21"/>
        <end position="298"/>
    </location>
</feature>
<evidence type="ECO:0000256" key="1">
    <source>
        <dbReference type="ARBA" id="ARBA00004651"/>
    </source>
</evidence>
<feature type="domain" description="ABC transporter" evidence="8">
    <location>
        <begin position="329"/>
        <end position="564"/>
    </location>
</feature>
<evidence type="ECO:0000256" key="6">
    <source>
        <dbReference type="ARBA" id="ARBA00023136"/>
    </source>
</evidence>
<keyword evidence="3" id="KW-0547">Nucleotide-binding</keyword>
<dbReference type="SMART" id="SM00382">
    <property type="entry name" value="AAA"/>
    <property type="match status" value="1"/>
</dbReference>
<dbReference type="Pfam" id="PF00005">
    <property type="entry name" value="ABC_tran"/>
    <property type="match status" value="1"/>
</dbReference>
<dbReference type="InterPro" id="IPR017871">
    <property type="entry name" value="ABC_transporter-like_CS"/>
</dbReference>
<accession>A0ABT5QMI0</accession>
<feature type="transmembrane region" description="Helical" evidence="7">
    <location>
        <begin position="54"/>
        <end position="74"/>
    </location>
</feature>
<dbReference type="PROSITE" id="PS50929">
    <property type="entry name" value="ABC_TM1F"/>
    <property type="match status" value="1"/>
</dbReference>
<reference evidence="10" key="1">
    <citation type="submission" date="2021-12" db="EMBL/GenBank/DDBJ databases">
        <title>Enterovibrio ZSDZ35 sp. nov. and Enterovibrio ZSDZ42 sp. nov., isolated from coastal seawater in Qingdao.</title>
        <authorList>
            <person name="Zhang P."/>
        </authorList>
    </citation>
    <scope>NUCLEOTIDE SEQUENCE</scope>
    <source>
        <strain evidence="10">ZSDZ35</strain>
    </source>
</reference>
<dbReference type="PANTHER" id="PTHR24221:SF248">
    <property type="entry name" value="ABC TRANSPORTER TRANSMEMBRANE REGION"/>
    <property type="match status" value="1"/>
</dbReference>
<evidence type="ECO:0000259" key="8">
    <source>
        <dbReference type="PROSITE" id="PS50893"/>
    </source>
</evidence>
<dbReference type="InterPro" id="IPR003439">
    <property type="entry name" value="ABC_transporter-like_ATP-bd"/>
</dbReference>
<sequence length="569" mass="61406">MSLTTENQLKTTLTQCKKALLLVVAFSFVLNLLVLSVPLYMLQIYDRVISSRSIDTLLLLTVITVFALFTMAALENIRTRVMVRIGAWFDQSLSPEVLAGSIAMQLRRGVSASVQSLRDIAGIRAFIGGNAVIPALDAPWTPVFLGFVFLLHPILGFIATAGALLLFAIAIINDKVTKKAHKEANEAAIHAMQQAESAARNADAMEAMGIMRNFIRNWTELNNQSITGQITANSKGALLTATSKFLRMLLQIAMLGVGAWLVIENQLTPGAMIAGSILMARALAPVEQSISAWGTAIGAKQSYERLKEQIPLFPERAKSMPLPKPKGNVSVERMTYFHTGQSEPVLHGITFKLNAGEALGIIGPSGTGKSTLARLLLGNLIPNAGTVRLDNMDVSKWDPDDLGPHCGYLPQDVELFPGSIRHNIARMAEGEPDAVIHAAKLAGCHELILRQPQGYDTVVGERGLGLSGGERQRIALARALYGDPSLIILDEANANLDGVGEVALQRAIAYLKSRNATVILVGHRPSMMQSMDKLMVLQDSQIRAFGERDEVLKPLLEQSAAIAAKGGSK</sequence>
<evidence type="ECO:0000259" key="9">
    <source>
        <dbReference type="PROSITE" id="PS50929"/>
    </source>
</evidence>
<dbReference type="Gene3D" id="1.20.1560.10">
    <property type="entry name" value="ABC transporter type 1, transmembrane domain"/>
    <property type="match status" value="1"/>
</dbReference>
<dbReference type="EMBL" id="JAJUBB010000009">
    <property type="protein sequence ID" value="MDD1782188.1"/>
    <property type="molecule type" value="Genomic_DNA"/>
</dbReference>
<dbReference type="CDD" id="cd03246">
    <property type="entry name" value="ABCC_Protease_Secretion"/>
    <property type="match status" value="1"/>
</dbReference>
<dbReference type="PANTHER" id="PTHR24221">
    <property type="entry name" value="ATP-BINDING CASSETTE SUB-FAMILY B"/>
    <property type="match status" value="1"/>
</dbReference>
<dbReference type="PROSITE" id="PS50893">
    <property type="entry name" value="ABC_TRANSPORTER_2"/>
    <property type="match status" value="1"/>
</dbReference>
<dbReference type="PROSITE" id="PS00211">
    <property type="entry name" value="ABC_TRANSPORTER_1"/>
    <property type="match status" value="1"/>
</dbReference>
<dbReference type="RefSeq" id="WP_274142834.1">
    <property type="nucleotide sequence ID" value="NZ_JAJUBB010000009.1"/>
</dbReference>
<dbReference type="InterPro" id="IPR036640">
    <property type="entry name" value="ABC1_TM_sf"/>
</dbReference>
<dbReference type="NCBIfam" id="TIGR01842">
    <property type="entry name" value="type_I_sec_PrtD"/>
    <property type="match status" value="1"/>
</dbReference>
<keyword evidence="11" id="KW-1185">Reference proteome</keyword>
<comment type="subcellular location">
    <subcellularLocation>
        <location evidence="1">Cell membrane</location>
        <topology evidence="1">Multi-pass membrane protein</topology>
    </subcellularLocation>
</comment>
<feature type="transmembrane region" description="Helical" evidence="7">
    <location>
        <begin position="245"/>
        <end position="263"/>
    </location>
</feature>
<keyword evidence="2 7" id="KW-0812">Transmembrane</keyword>
<gene>
    <name evidence="10" type="ORF">LRP49_13500</name>
</gene>
<dbReference type="InterPro" id="IPR011527">
    <property type="entry name" value="ABC1_TM_dom"/>
</dbReference>
<evidence type="ECO:0000313" key="10">
    <source>
        <dbReference type="EMBL" id="MDD1782188.1"/>
    </source>
</evidence>
<keyword evidence="6 7" id="KW-0472">Membrane</keyword>
<keyword evidence="5 7" id="KW-1133">Transmembrane helix</keyword>
<dbReference type="Gene3D" id="3.40.50.300">
    <property type="entry name" value="P-loop containing nucleotide triphosphate hydrolases"/>
    <property type="match status" value="1"/>
</dbReference>
<evidence type="ECO:0000256" key="3">
    <source>
        <dbReference type="ARBA" id="ARBA00022741"/>
    </source>
</evidence>
<dbReference type="Pfam" id="PF00664">
    <property type="entry name" value="ABC_membrane"/>
    <property type="match status" value="1"/>
</dbReference>
<dbReference type="SUPFAM" id="SSF90123">
    <property type="entry name" value="ABC transporter transmembrane region"/>
    <property type="match status" value="1"/>
</dbReference>
<keyword evidence="4" id="KW-0067">ATP-binding</keyword>
<dbReference type="InterPro" id="IPR039421">
    <property type="entry name" value="Type_1_exporter"/>
</dbReference>
<feature type="transmembrane region" description="Helical" evidence="7">
    <location>
        <begin position="144"/>
        <end position="172"/>
    </location>
</feature>
<dbReference type="SUPFAM" id="SSF52540">
    <property type="entry name" value="P-loop containing nucleoside triphosphate hydrolases"/>
    <property type="match status" value="1"/>
</dbReference>
<dbReference type="InterPro" id="IPR010128">
    <property type="entry name" value="ATPase_T1SS_PrtD-like"/>
</dbReference>
<dbReference type="InterPro" id="IPR003593">
    <property type="entry name" value="AAA+_ATPase"/>
</dbReference>
<protein>
    <submittedName>
        <fullName evidence="10">Type I secretion system permease/ATPase</fullName>
    </submittedName>
</protein>
<evidence type="ECO:0000256" key="5">
    <source>
        <dbReference type="ARBA" id="ARBA00022989"/>
    </source>
</evidence>
<evidence type="ECO:0000256" key="2">
    <source>
        <dbReference type="ARBA" id="ARBA00022692"/>
    </source>
</evidence>